<dbReference type="InterPro" id="IPR010071">
    <property type="entry name" value="AA_adenyl_dom"/>
</dbReference>
<feature type="domain" description="Carrier" evidence="4">
    <location>
        <begin position="474"/>
        <end position="533"/>
    </location>
</feature>
<dbReference type="Gene3D" id="2.30.38.10">
    <property type="entry name" value="Luciferase, Domain 3"/>
    <property type="match status" value="1"/>
</dbReference>
<dbReference type="NCBIfam" id="TIGR01733">
    <property type="entry name" value="AA-adenyl-dom"/>
    <property type="match status" value="1"/>
</dbReference>
<dbReference type="SUPFAM" id="SSF56801">
    <property type="entry name" value="Acetyl-CoA synthetase-like"/>
    <property type="match status" value="1"/>
</dbReference>
<protein>
    <submittedName>
        <fullName evidence="5">Amino acid adenylation domain-containing protein</fullName>
    </submittedName>
</protein>
<dbReference type="InterPro" id="IPR020806">
    <property type="entry name" value="PKS_PP-bd"/>
</dbReference>
<dbReference type="FunFam" id="3.30.300.30:FF:000010">
    <property type="entry name" value="Enterobactin synthetase component F"/>
    <property type="match status" value="1"/>
</dbReference>
<dbReference type="FunFam" id="3.40.50.980:FF:000001">
    <property type="entry name" value="Non-ribosomal peptide synthetase"/>
    <property type="match status" value="1"/>
</dbReference>
<dbReference type="RefSeq" id="WP_164337107.1">
    <property type="nucleotide sequence ID" value="NZ_JAAGMU010001126.1"/>
</dbReference>
<dbReference type="FunFam" id="2.30.38.10:FF:000001">
    <property type="entry name" value="Non-ribosomal peptide synthetase PvdI"/>
    <property type="match status" value="1"/>
</dbReference>
<dbReference type="InterPro" id="IPR029058">
    <property type="entry name" value="AB_hydrolase_fold"/>
</dbReference>
<dbReference type="InterPro" id="IPR009081">
    <property type="entry name" value="PP-bd_ACP"/>
</dbReference>
<dbReference type="GO" id="GO:0017000">
    <property type="term" value="P:antibiotic biosynthetic process"/>
    <property type="evidence" value="ECO:0007669"/>
    <property type="project" value="UniProtKB-ARBA"/>
</dbReference>
<evidence type="ECO:0000313" key="5">
    <source>
        <dbReference type="EMBL" id="NEC81861.1"/>
    </source>
</evidence>
<sequence length="533" mass="55625">TRAELHARADRLAHELVARGAGPGALVAIALPRSTDLIVATLAVVKAGAGYLPLDPDYPADRIGYMLDDAAPALVVTTTDVAGTLPAVTERPHLTLDTAGALLARRPTGPTGTAEPDPLDTAYTIYTSGSTGRPKGVVVPQGALINLVHDMGERFAVTGDDRFLSVTTFGFDISNLEILVPLLTGAELVLAGRDTVRDPAALAALITGSDATVMQATPTLWHALVTEHPDSLAGLRVLIGGEAVGEPLADALRAAAREVTNVYGPTETTIWSTAAVLDGERGGVPPIGRPIANTQVYVLDDALRPAPTGAVGELYIAGEGLARGYHGRPSLTATRFVPDPFGPPGSRMYRTGDVVRWGADGQLEYIGRADHQVKIRGFRIELGEIESELTAHPEVRQATVVARDDLPGGTQLVAYTVGTAAPAALRAHLADTLPAHMVPALYVAMDTLPLTENGKVDRKLLPAPVQGPSTGARAPRTPQEQLLCEVFAEVLGLPAPAAPDASFFELGGHSLLATRLTGLIRTALGADLPVRAV</sequence>
<dbReference type="GO" id="GO:0043041">
    <property type="term" value="P:amino acid activation for nonribosomal peptide biosynthetic process"/>
    <property type="evidence" value="ECO:0007669"/>
    <property type="project" value="UniProtKB-ARBA"/>
</dbReference>
<evidence type="ECO:0000256" key="1">
    <source>
        <dbReference type="ARBA" id="ARBA00001957"/>
    </source>
</evidence>
<gene>
    <name evidence="5" type="ORF">G3I38_22100</name>
</gene>
<dbReference type="PANTHER" id="PTHR44845:SF6">
    <property type="entry name" value="BETA-ALANINE-ACTIVATING ENZYME"/>
    <property type="match status" value="1"/>
</dbReference>
<dbReference type="Gene3D" id="3.40.50.1820">
    <property type="entry name" value="alpha/beta hydrolase"/>
    <property type="match status" value="1"/>
</dbReference>
<evidence type="ECO:0000259" key="4">
    <source>
        <dbReference type="PROSITE" id="PS50075"/>
    </source>
</evidence>
<dbReference type="Gene3D" id="3.30.300.30">
    <property type="match status" value="1"/>
</dbReference>
<dbReference type="GO" id="GO:0044550">
    <property type="term" value="P:secondary metabolite biosynthetic process"/>
    <property type="evidence" value="ECO:0007669"/>
    <property type="project" value="UniProtKB-ARBA"/>
</dbReference>
<dbReference type="PROSITE" id="PS50075">
    <property type="entry name" value="CARRIER"/>
    <property type="match status" value="1"/>
</dbReference>
<dbReference type="AlphaFoldDB" id="A0A6G3U5R6"/>
<dbReference type="FunFam" id="3.40.50.12780:FF:000012">
    <property type="entry name" value="Non-ribosomal peptide synthetase"/>
    <property type="match status" value="1"/>
</dbReference>
<feature type="non-terminal residue" evidence="5">
    <location>
        <position position="1"/>
    </location>
</feature>
<dbReference type="Pfam" id="PF13193">
    <property type="entry name" value="AMP-binding_C"/>
    <property type="match status" value="1"/>
</dbReference>
<dbReference type="Pfam" id="PF00550">
    <property type="entry name" value="PP-binding"/>
    <property type="match status" value="1"/>
</dbReference>
<dbReference type="InterPro" id="IPR000873">
    <property type="entry name" value="AMP-dep_synth/lig_dom"/>
</dbReference>
<keyword evidence="2" id="KW-0596">Phosphopantetheine</keyword>
<feature type="non-terminal residue" evidence="5">
    <location>
        <position position="533"/>
    </location>
</feature>
<name>A0A6G3U5R6_9ACTN</name>
<keyword evidence="3" id="KW-0597">Phosphoprotein</keyword>
<dbReference type="InterPro" id="IPR036736">
    <property type="entry name" value="ACP-like_sf"/>
</dbReference>
<dbReference type="GO" id="GO:0031177">
    <property type="term" value="F:phosphopantetheine binding"/>
    <property type="evidence" value="ECO:0007669"/>
    <property type="project" value="InterPro"/>
</dbReference>
<dbReference type="InterPro" id="IPR045851">
    <property type="entry name" value="AMP-bd_C_sf"/>
</dbReference>
<dbReference type="EMBL" id="JAAGMU010001126">
    <property type="protein sequence ID" value="NEC81861.1"/>
    <property type="molecule type" value="Genomic_DNA"/>
</dbReference>
<reference evidence="5" key="1">
    <citation type="submission" date="2020-01" db="EMBL/GenBank/DDBJ databases">
        <title>Insect and environment-associated Actinomycetes.</title>
        <authorList>
            <person name="Currrie C."/>
            <person name="Chevrette M."/>
            <person name="Carlson C."/>
            <person name="Stubbendieck R."/>
            <person name="Wendt-Pienkowski E."/>
        </authorList>
    </citation>
    <scope>NUCLEOTIDE SEQUENCE</scope>
    <source>
        <strain evidence="5">SID7958</strain>
    </source>
</reference>
<evidence type="ECO:0000256" key="3">
    <source>
        <dbReference type="ARBA" id="ARBA00022553"/>
    </source>
</evidence>
<dbReference type="PROSITE" id="PS00012">
    <property type="entry name" value="PHOSPHOPANTETHEINE"/>
    <property type="match status" value="1"/>
</dbReference>
<dbReference type="PANTHER" id="PTHR44845">
    <property type="entry name" value="CARRIER DOMAIN-CONTAINING PROTEIN"/>
    <property type="match status" value="1"/>
</dbReference>
<dbReference type="SMART" id="SM00823">
    <property type="entry name" value="PKS_PP"/>
    <property type="match status" value="1"/>
</dbReference>
<evidence type="ECO:0000256" key="2">
    <source>
        <dbReference type="ARBA" id="ARBA00022450"/>
    </source>
</evidence>
<dbReference type="SUPFAM" id="SSF47336">
    <property type="entry name" value="ACP-like"/>
    <property type="match status" value="1"/>
</dbReference>
<comment type="caution">
    <text evidence="5">The sequence shown here is derived from an EMBL/GenBank/DDBJ whole genome shotgun (WGS) entry which is preliminary data.</text>
</comment>
<accession>A0A6G3U5R6</accession>
<comment type="cofactor">
    <cofactor evidence="1">
        <name>pantetheine 4'-phosphate</name>
        <dbReference type="ChEBI" id="CHEBI:47942"/>
    </cofactor>
</comment>
<dbReference type="InterPro" id="IPR025110">
    <property type="entry name" value="AMP-bd_C"/>
</dbReference>
<proteinExistence type="predicted"/>
<organism evidence="5">
    <name type="scientific">Streptomyces sp. SID7958</name>
    <dbReference type="NCBI Taxonomy" id="2706093"/>
    <lineage>
        <taxon>Bacteria</taxon>
        <taxon>Bacillati</taxon>
        <taxon>Actinomycetota</taxon>
        <taxon>Actinomycetes</taxon>
        <taxon>Kitasatosporales</taxon>
        <taxon>Streptomycetaceae</taxon>
        <taxon>Streptomyces</taxon>
    </lineage>
</organism>
<dbReference type="Pfam" id="PF00501">
    <property type="entry name" value="AMP-binding"/>
    <property type="match status" value="1"/>
</dbReference>
<dbReference type="Gene3D" id="3.40.50.980">
    <property type="match status" value="2"/>
</dbReference>
<dbReference type="InterPro" id="IPR006162">
    <property type="entry name" value="Ppantetheine_attach_site"/>
</dbReference>